<name>A0ABM8BBI2_9BIFI</name>
<protein>
    <recommendedName>
        <fullName evidence="1">Tyrosine specific protein phosphatases domain-containing protein</fullName>
    </recommendedName>
</protein>
<reference evidence="2 3" key="1">
    <citation type="journal article" date="2023" name="Microbiol. Spectr.">
        <title>Symbiosis of Carpenter Bees with Uncharacterized Lactic Acid Bacteria Showing NAD Auxotrophy.</title>
        <authorList>
            <person name="Kawasaki S."/>
            <person name="Ozawa K."/>
            <person name="Mori T."/>
            <person name="Yamamoto A."/>
            <person name="Ito M."/>
            <person name="Ohkuma M."/>
            <person name="Sakamoto M."/>
            <person name="Matsutani M."/>
        </authorList>
    </citation>
    <scope>NUCLEOTIDE SEQUENCE [LARGE SCALE GENOMIC DNA]</scope>
    <source>
        <strain evidence="2 3">KimH</strain>
    </source>
</reference>
<feature type="domain" description="Tyrosine specific protein phosphatases" evidence="1">
    <location>
        <begin position="122"/>
        <end position="189"/>
    </location>
</feature>
<keyword evidence="3" id="KW-1185">Reference proteome</keyword>
<dbReference type="SUPFAM" id="SSF52799">
    <property type="entry name" value="(Phosphotyrosine protein) phosphatases II"/>
    <property type="match status" value="1"/>
</dbReference>
<dbReference type="Proteomes" id="UP001321748">
    <property type="component" value="Chromosome"/>
</dbReference>
<dbReference type="PROSITE" id="PS00383">
    <property type="entry name" value="TYR_PHOSPHATASE_1"/>
    <property type="match status" value="1"/>
</dbReference>
<dbReference type="PROSITE" id="PS50056">
    <property type="entry name" value="TYR_PHOSPHATASE_2"/>
    <property type="match status" value="1"/>
</dbReference>
<dbReference type="InterPro" id="IPR026893">
    <property type="entry name" value="Tyr/Ser_Pase_IphP-type"/>
</dbReference>
<dbReference type="InterPro" id="IPR029021">
    <property type="entry name" value="Prot-tyrosine_phosphatase-like"/>
</dbReference>
<proteinExistence type="predicted"/>
<dbReference type="Pfam" id="PF13350">
    <property type="entry name" value="Y_phosphatase3"/>
    <property type="match status" value="1"/>
</dbReference>
<sequence>MDKVNHIDGLYNFRDLGGMATESGHIAPGILFRSEALAGLSEQGKHEMEDSPVGLVLDLRSDEETQMLPDPELAGIENVHIPMLGGSMPENESDIQSREQAHKNAAELLHQTYMTLIAENGEDYANIVHRTAQAAEQGKGTLIHCSAGKDRTGTSVAFILTIAGADREQVIADYASSQANLSGTWEANMLAAIESAGVTVPDSIKPMMVITPPELIRETLDKVESTYGSVADFILAHGGSQEDIDTIRKVLRAQ</sequence>
<dbReference type="RefSeq" id="WP_317643290.1">
    <property type="nucleotide sequence ID" value="NZ_AP026800.1"/>
</dbReference>
<evidence type="ECO:0000313" key="3">
    <source>
        <dbReference type="Proteomes" id="UP001321748"/>
    </source>
</evidence>
<evidence type="ECO:0000259" key="1">
    <source>
        <dbReference type="PROSITE" id="PS50056"/>
    </source>
</evidence>
<dbReference type="InterPro" id="IPR016130">
    <property type="entry name" value="Tyr_Pase_AS"/>
</dbReference>
<accession>A0ABM8BBI2</accession>
<dbReference type="Gene3D" id="3.90.190.10">
    <property type="entry name" value="Protein tyrosine phosphatase superfamily"/>
    <property type="match status" value="1"/>
</dbReference>
<dbReference type="InterPro" id="IPR000387">
    <property type="entry name" value="Tyr_Pase_dom"/>
</dbReference>
<organism evidence="2 3">
    <name type="scientific">Bombiscardovia apis</name>
    <dbReference type="NCBI Taxonomy" id="2932182"/>
    <lineage>
        <taxon>Bacteria</taxon>
        <taxon>Bacillati</taxon>
        <taxon>Actinomycetota</taxon>
        <taxon>Actinomycetes</taxon>
        <taxon>Bifidobacteriales</taxon>
        <taxon>Bifidobacteriaceae</taxon>
        <taxon>Bombiscardovia</taxon>
    </lineage>
</organism>
<gene>
    <name evidence="2" type="ORF">KIMH_03910</name>
</gene>
<dbReference type="EMBL" id="AP026800">
    <property type="protein sequence ID" value="BDR54280.1"/>
    <property type="molecule type" value="Genomic_DNA"/>
</dbReference>
<evidence type="ECO:0000313" key="2">
    <source>
        <dbReference type="EMBL" id="BDR54280.1"/>
    </source>
</evidence>